<dbReference type="Pfam" id="PF00024">
    <property type="entry name" value="PAN_1"/>
    <property type="match status" value="1"/>
</dbReference>
<evidence type="ECO:0000313" key="4">
    <source>
        <dbReference type="EMBL" id="PMD60130.1"/>
    </source>
</evidence>
<dbReference type="PROSITE" id="PS50948">
    <property type="entry name" value="PAN"/>
    <property type="match status" value="1"/>
</dbReference>
<feature type="signal peptide" evidence="2">
    <location>
        <begin position="1"/>
        <end position="21"/>
    </location>
</feature>
<feature type="region of interest" description="Disordered" evidence="1">
    <location>
        <begin position="116"/>
        <end position="181"/>
    </location>
</feature>
<evidence type="ECO:0000259" key="3">
    <source>
        <dbReference type="PROSITE" id="PS50948"/>
    </source>
</evidence>
<proteinExistence type="predicted"/>
<dbReference type="RefSeq" id="XP_024737034.1">
    <property type="nucleotide sequence ID" value="XM_024878097.1"/>
</dbReference>
<dbReference type="Proteomes" id="UP000235371">
    <property type="component" value="Unassembled WGS sequence"/>
</dbReference>
<feature type="compositionally biased region" description="Low complexity" evidence="1">
    <location>
        <begin position="132"/>
        <end position="149"/>
    </location>
</feature>
<gene>
    <name evidence="4" type="ORF">K444DRAFT_589282</name>
</gene>
<accession>A0A2J6TAR8</accession>
<dbReference type="SUPFAM" id="SSF57414">
    <property type="entry name" value="Hairpin loop containing domain-like"/>
    <property type="match status" value="1"/>
</dbReference>
<dbReference type="Gene3D" id="3.30.30.180">
    <property type="match status" value="2"/>
</dbReference>
<keyword evidence="2" id="KW-0732">Signal</keyword>
<dbReference type="EMBL" id="KZ613791">
    <property type="protein sequence ID" value="PMD60130.1"/>
    <property type="molecule type" value="Genomic_DNA"/>
</dbReference>
<dbReference type="AlphaFoldDB" id="A0A2J6TAR8"/>
<protein>
    <recommendedName>
        <fullName evidence="3">Apple domain-containing protein</fullName>
    </recommendedName>
</protein>
<feature type="region of interest" description="Disordered" evidence="1">
    <location>
        <begin position="225"/>
        <end position="272"/>
    </location>
</feature>
<dbReference type="GeneID" id="36586174"/>
<feature type="domain" description="Apple" evidence="3">
    <location>
        <begin position="30"/>
        <end position="102"/>
    </location>
</feature>
<dbReference type="InterPro" id="IPR003609">
    <property type="entry name" value="Pan_app"/>
</dbReference>
<dbReference type="OrthoDB" id="3793367at2759"/>
<keyword evidence="5" id="KW-1185">Reference proteome</keyword>
<sequence length="309" mass="30446">MHCSFSNTVLAAFSIISIASAGPIAARDICGVAPAGTVAQTPLSQPTGINTAADCAAKCKGNPACLSFLFGLVDGVDKCLLYSVPAASVPPQTNLVAYDIACTSIPSVVPTAANPGGLRSRQATGAQVSNPAQGASGTTTGSGTQTVGTHANPVNAIPAGSPQAVGTHANPANTVPAGSPNPIAEPVVDDLSACLAACKGNPSCIAYTFESGVCKLFGPTPVRRRQQQGAAGGSASGQGAQNPQTGPSPTPAPTNQGTHANPINAVPAGSPTPIATPAVDDLTACLDACKGNPACIAYVFESGVCKLYE</sequence>
<evidence type="ECO:0000256" key="1">
    <source>
        <dbReference type="SAM" id="MobiDB-lite"/>
    </source>
</evidence>
<evidence type="ECO:0000256" key="2">
    <source>
        <dbReference type="SAM" id="SignalP"/>
    </source>
</evidence>
<organism evidence="4 5">
    <name type="scientific">Hyaloscypha bicolor E</name>
    <dbReference type="NCBI Taxonomy" id="1095630"/>
    <lineage>
        <taxon>Eukaryota</taxon>
        <taxon>Fungi</taxon>
        <taxon>Dikarya</taxon>
        <taxon>Ascomycota</taxon>
        <taxon>Pezizomycotina</taxon>
        <taxon>Leotiomycetes</taxon>
        <taxon>Helotiales</taxon>
        <taxon>Hyaloscyphaceae</taxon>
        <taxon>Hyaloscypha</taxon>
        <taxon>Hyaloscypha bicolor</taxon>
    </lineage>
</organism>
<dbReference type="Pfam" id="PF14295">
    <property type="entry name" value="PAN_4"/>
    <property type="match status" value="2"/>
</dbReference>
<evidence type="ECO:0000313" key="5">
    <source>
        <dbReference type="Proteomes" id="UP000235371"/>
    </source>
</evidence>
<feature type="chain" id="PRO_5014337197" description="Apple domain-containing protein" evidence="2">
    <location>
        <begin position="22"/>
        <end position="309"/>
    </location>
</feature>
<dbReference type="InParanoid" id="A0A2J6TAR8"/>
<feature type="compositionally biased region" description="Polar residues" evidence="1">
    <location>
        <begin position="121"/>
        <end position="131"/>
    </location>
</feature>
<reference evidence="4 5" key="1">
    <citation type="submission" date="2016-04" db="EMBL/GenBank/DDBJ databases">
        <title>A degradative enzymes factory behind the ericoid mycorrhizal symbiosis.</title>
        <authorList>
            <consortium name="DOE Joint Genome Institute"/>
            <person name="Martino E."/>
            <person name="Morin E."/>
            <person name="Grelet G."/>
            <person name="Kuo A."/>
            <person name="Kohler A."/>
            <person name="Daghino S."/>
            <person name="Barry K."/>
            <person name="Choi C."/>
            <person name="Cichocki N."/>
            <person name="Clum A."/>
            <person name="Copeland A."/>
            <person name="Hainaut M."/>
            <person name="Haridas S."/>
            <person name="Labutti K."/>
            <person name="Lindquist E."/>
            <person name="Lipzen A."/>
            <person name="Khouja H.-R."/>
            <person name="Murat C."/>
            <person name="Ohm R."/>
            <person name="Olson A."/>
            <person name="Spatafora J."/>
            <person name="Veneault-Fourrey C."/>
            <person name="Henrissat B."/>
            <person name="Grigoriev I."/>
            <person name="Martin F."/>
            <person name="Perotto S."/>
        </authorList>
    </citation>
    <scope>NUCLEOTIDE SEQUENCE [LARGE SCALE GENOMIC DNA]</scope>
    <source>
        <strain evidence="4 5">E</strain>
    </source>
</reference>
<name>A0A2J6TAR8_9HELO</name>